<dbReference type="AlphaFoldDB" id="A0A654M2U0"/>
<feature type="region of interest" description="Disordered" evidence="1">
    <location>
        <begin position="30"/>
        <end position="77"/>
    </location>
</feature>
<organism evidence="2 3">
    <name type="scientific">Candidatus Nitrosocosmicus oleophilus</name>
    <dbReference type="NCBI Taxonomy" id="1353260"/>
    <lineage>
        <taxon>Archaea</taxon>
        <taxon>Nitrososphaerota</taxon>
        <taxon>Nitrososphaeria</taxon>
        <taxon>Nitrososphaerales</taxon>
        <taxon>Nitrososphaeraceae</taxon>
        <taxon>Candidatus Nitrosocosmicus</taxon>
    </lineage>
</organism>
<feature type="compositionally biased region" description="Low complexity" evidence="1">
    <location>
        <begin position="51"/>
        <end position="68"/>
    </location>
</feature>
<protein>
    <recommendedName>
        <fullName evidence="4">SHOCT domain-containing protein</fullName>
    </recommendedName>
</protein>
<evidence type="ECO:0000256" key="1">
    <source>
        <dbReference type="SAM" id="MobiDB-lite"/>
    </source>
</evidence>
<dbReference type="KEGG" id="taa:NMY3_02681"/>
<accession>A0A654M2U0</accession>
<proteinExistence type="predicted"/>
<gene>
    <name evidence="2" type="ORF">NMY3_02681</name>
</gene>
<name>A0A654M2U0_9ARCH</name>
<dbReference type="EMBL" id="CP012850">
    <property type="protein sequence ID" value="ALI36871.1"/>
    <property type="molecule type" value="Genomic_DNA"/>
</dbReference>
<evidence type="ECO:0000313" key="2">
    <source>
        <dbReference type="EMBL" id="ALI36871.1"/>
    </source>
</evidence>
<dbReference type="GeneID" id="60422611"/>
<reference evidence="3" key="1">
    <citation type="submission" date="2015-10" db="EMBL/GenBank/DDBJ databases">
        <title>Niche specialization of a soil ammonia-oxidizing archaeon, Candidatus Nitrosocosmicus oleophilus.</title>
        <authorList>
            <person name="Jung M.-Y."/>
            <person name="Rhee S.-K."/>
        </authorList>
    </citation>
    <scope>NUCLEOTIDE SEQUENCE [LARGE SCALE GENOMIC DNA]</scope>
    <source>
        <strain evidence="3">MY3</strain>
    </source>
</reference>
<dbReference type="Proteomes" id="UP000058925">
    <property type="component" value="Chromosome"/>
</dbReference>
<keyword evidence="3" id="KW-1185">Reference proteome</keyword>
<evidence type="ECO:0000313" key="3">
    <source>
        <dbReference type="Proteomes" id="UP000058925"/>
    </source>
</evidence>
<dbReference type="RefSeq" id="WP_196816067.1">
    <property type="nucleotide sequence ID" value="NZ_CP012850.1"/>
</dbReference>
<sequence>MKQKGALSEEEFQLLRNNILERISRVEGNIAKSPSPAADLNQNSKYDENNSKLCSNSNYNSSNSSDSSFCKDCGTRL</sequence>
<evidence type="ECO:0008006" key="4">
    <source>
        <dbReference type="Google" id="ProtNLM"/>
    </source>
</evidence>